<dbReference type="PANTHER" id="PTHR11070:SF2">
    <property type="entry name" value="ATP-DEPENDENT DNA HELICASE SRS2"/>
    <property type="match status" value="1"/>
</dbReference>
<keyword evidence="2 11" id="KW-0547">Nucleotide-binding</keyword>
<feature type="domain" description="UvrD-like helicase ATP-binding" evidence="12">
    <location>
        <begin position="3"/>
        <end position="278"/>
    </location>
</feature>
<dbReference type="GO" id="GO:0005829">
    <property type="term" value="C:cytosol"/>
    <property type="evidence" value="ECO:0007669"/>
    <property type="project" value="TreeGrafter"/>
</dbReference>
<dbReference type="Pfam" id="PF13361">
    <property type="entry name" value="UvrD_C"/>
    <property type="match status" value="1"/>
</dbReference>
<keyword evidence="7" id="KW-0413">Isomerase</keyword>
<keyword evidence="6" id="KW-0238">DNA-binding</keyword>
<evidence type="ECO:0000256" key="4">
    <source>
        <dbReference type="ARBA" id="ARBA00022806"/>
    </source>
</evidence>
<dbReference type="GO" id="GO:0005524">
    <property type="term" value="F:ATP binding"/>
    <property type="evidence" value="ECO:0007669"/>
    <property type="project" value="UniProtKB-UniRule"/>
</dbReference>
<dbReference type="EMBL" id="BGZO01000014">
    <property type="protein sequence ID" value="GBR76043.1"/>
    <property type="molecule type" value="Genomic_DNA"/>
</dbReference>
<dbReference type="CDD" id="cd18807">
    <property type="entry name" value="SF1_C_UvrD"/>
    <property type="match status" value="1"/>
</dbReference>
<comment type="similarity">
    <text evidence="1">Belongs to the helicase family. UvrD subfamily.</text>
</comment>
<dbReference type="GO" id="GO:0000725">
    <property type="term" value="P:recombinational repair"/>
    <property type="evidence" value="ECO:0007669"/>
    <property type="project" value="TreeGrafter"/>
</dbReference>
<dbReference type="CDD" id="cd17932">
    <property type="entry name" value="DEXQc_UvrD"/>
    <property type="match status" value="1"/>
</dbReference>
<evidence type="ECO:0000256" key="10">
    <source>
        <dbReference type="ARBA" id="ARBA00048988"/>
    </source>
</evidence>
<evidence type="ECO:0000256" key="9">
    <source>
        <dbReference type="ARBA" id="ARBA00034808"/>
    </source>
</evidence>
<feature type="domain" description="UvrD-like helicase C-terminal" evidence="13">
    <location>
        <begin position="279"/>
        <end position="545"/>
    </location>
</feature>
<dbReference type="GO" id="GO:0043138">
    <property type="term" value="F:3'-5' DNA helicase activity"/>
    <property type="evidence" value="ECO:0007669"/>
    <property type="project" value="UniProtKB-EC"/>
</dbReference>
<evidence type="ECO:0000256" key="11">
    <source>
        <dbReference type="PROSITE-ProRule" id="PRU00560"/>
    </source>
</evidence>
<dbReference type="PANTHER" id="PTHR11070">
    <property type="entry name" value="UVRD / RECB / PCRA DNA HELICASE FAMILY MEMBER"/>
    <property type="match status" value="1"/>
</dbReference>
<evidence type="ECO:0000256" key="6">
    <source>
        <dbReference type="ARBA" id="ARBA00023125"/>
    </source>
</evidence>
<evidence type="ECO:0000259" key="13">
    <source>
        <dbReference type="PROSITE" id="PS51217"/>
    </source>
</evidence>
<sequence>MLNSLNAKQKEAVLHTAGPLMIVAGAGSGKTRVLTTRIKYLLSEKNIFPERILAVTFTNKAAREMEERIGMRLPWIGTFHRVCGKFLRRHIQLLPGYSANYVIYDDNDQTALIKNISKELGLDQDKRLAPPKVLSLIGQAKNKMLSPQDYARLAEYDLQLSVAQLYQKYQAALHQNNAVDFDDMLLLTIEICQKNPDLLRRYQEQFEYILVDEYQDTNRAQYTLINLLAAQHRNLCVVGDSDQNIYSWRGADITNILNFEQDYPEAKIVLLEQNYRSTDCILSAANAVIKNNSLRKEKNLWTDKTGGDKCGFILTNSETEEAQYVADTIEQLRATYGSLNKFAVFYRVNAQSRVFEDAFNKRRIPYRLIGGTRFYARKEVKDILAYLRLIVNTQDTVSLRRIINLPTRGIGDKTLAQYEQLAAQTGLALFDALGAEHTELSSRSAQSVRAFQKLIKDWQALTLPLPELIETVIVKSGYRDMLTNSSDDADLERLDNIFELVSIARENINSSLPEFLEQISLLTDADTVKAEGDAVTLMSIHSAKGLEFPVVFLTGLEESILPHFRSLHDPAQLEEERRLCYVAITRAQEKLFLSAARIRSQAGETRCNETSRFVGEIPSELLDRQATDAHLFGQVASLESFVRHARPATQSNIPAYQVGDRIRHSKWGEGQVRKVFGSGEEQALDIQFERVRKSLLVKYAQLQKI</sequence>
<dbReference type="InterPro" id="IPR027417">
    <property type="entry name" value="P-loop_NTPase"/>
</dbReference>
<dbReference type="FunFam" id="1.10.486.10:FF:000003">
    <property type="entry name" value="ATP-dependent DNA helicase"/>
    <property type="match status" value="1"/>
</dbReference>
<evidence type="ECO:0000256" key="8">
    <source>
        <dbReference type="ARBA" id="ARBA00034617"/>
    </source>
</evidence>
<name>A0A388TI87_9BACT</name>
<comment type="catalytic activity">
    <reaction evidence="8">
        <text>Couples ATP hydrolysis with the unwinding of duplex DNA by translocating in the 3'-5' direction.</text>
        <dbReference type="EC" id="5.6.2.4"/>
    </reaction>
</comment>
<keyword evidence="3 11" id="KW-0378">Hydrolase</keyword>
<keyword evidence="5 11" id="KW-0067">ATP-binding</keyword>
<dbReference type="PROSITE" id="PS51217">
    <property type="entry name" value="UVRD_HELICASE_CTER"/>
    <property type="match status" value="1"/>
</dbReference>
<dbReference type="SUPFAM" id="SSF52540">
    <property type="entry name" value="P-loop containing nucleoside triphosphate hydrolases"/>
    <property type="match status" value="1"/>
</dbReference>
<dbReference type="GO" id="GO:0016887">
    <property type="term" value="F:ATP hydrolysis activity"/>
    <property type="evidence" value="ECO:0007669"/>
    <property type="project" value="RHEA"/>
</dbReference>
<evidence type="ECO:0000256" key="2">
    <source>
        <dbReference type="ARBA" id="ARBA00022741"/>
    </source>
</evidence>
<keyword evidence="15" id="KW-1185">Reference proteome</keyword>
<evidence type="ECO:0000259" key="12">
    <source>
        <dbReference type="PROSITE" id="PS51198"/>
    </source>
</evidence>
<protein>
    <recommendedName>
        <fullName evidence="9">DNA 3'-5' helicase</fullName>
        <ecNumber evidence="9">5.6.2.4</ecNumber>
    </recommendedName>
</protein>
<evidence type="ECO:0000256" key="3">
    <source>
        <dbReference type="ARBA" id="ARBA00022801"/>
    </source>
</evidence>
<organism evidence="14 15">
    <name type="scientific">Candidatus Termititenax persephonae</name>
    <dbReference type="NCBI Taxonomy" id="2218525"/>
    <lineage>
        <taxon>Bacteria</taxon>
        <taxon>Bacillati</taxon>
        <taxon>Candidatus Margulisiibacteriota</taxon>
        <taxon>Candidatus Termititenacia</taxon>
        <taxon>Candidatus Termititenacales</taxon>
        <taxon>Candidatus Termititenacaceae</taxon>
        <taxon>Candidatus Termititenax</taxon>
    </lineage>
</organism>
<dbReference type="Proteomes" id="UP000275925">
    <property type="component" value="Unassembled WGS sequence"/>
</dbReference>
<dbReference type="Gene3D" id="1.10.10.160">
    <property type="match status" value="1"/>
</dbReference>
<dbReference type="InterPro" id="IPR013986">
    <property type="entry name" value="DExx_box_DNA_helicase_dom_sf"/>
</dbReference>
<dbReference type="PROSITE" id="PS51198">
    <property type="entry name" value="UVRD_HELICASE_ATP_BIND"/>
    <property type="match status" value="1"/>
</dbReference>
<dbReference type="InterPro" id="IPR014017">
    <property type="entry name" value="DNA_helicase_UvrD-like_C"/>
</dbReference>
<comment type="catalytic activity">
    <reaction evidence="10">
        <text>ATP + H2O = ADP + phosphate + H(+)</text>
        <dbReference type="Rhea" id="RHEA:13065"/>
        <dbReference type="ChEBI" id="CHEBI:15377"/>
        <dbReference type="ChEBI" id="CHEBI:15378"/>
        <dbReference type="ChEBI" id="CHEBI:30616"/>
        <dbReference type="ChEBI" id="CHEBI:43474"/>
        <dbReference type="ChEBI" id="CHEBI:456216"/>
        <dbReference type="EC" id="5.6.2.4"/>
    </reaction>
</comment>
<evidence type="ECO:0000313" key="14">
    <source>
        <dbReference type="EMBL" id="GBR76043.1"/>
    </source>
</evidence>
<dbReference type="Pfam" id="PF00580">
    <property type="entry name" value="UvrD-helicase"/>
    <property type="match status" value="1"/>
</dbReference>
<reference evidence="14 15" key="1">
    <citation type="journal article" date="2019" name="ISME J.">
        <title>Genome analyses of uncultured TG2/ZB3 bacteria in 'Margulisbacteria' specifically attached to ectosymbiotic spirochetes of protists in the termite gut.</title>
        <authorList>
            <person name="Utami Y.D."/>
            <person name="Kuwahara H."/>
            <person name="Igai K."/>
            <person name="Murakami T."/>
            <person name="Sugaya K."/>
            <person name="Morikawa T."/>
            <person name="Nagura Y."/>
            <person name="Yuki M."/>
            <person name="Deevong P."/>
            <person name="Inoue T."/>
            <person name="Kihara K."/>
            <person name="Lo N."/>
            <person name="Yamada A."/>
            <person name="Ohkuma M."/>
            <person name="Hongoh Y."/>
        </authorList>
    </citation>
    <scope>NUCLEOTIDE SEQUENCE [LARGE SCALE GENOMIC DNA]</scope>
    <source>
        <strain evidence="14">NkOx7-02</strain>
    </source>
</reference>
<dbReference type="GO" id="GO:0033202">
    <property type="term" value="C:DNA helicase complex"/>
    <property type="evidence" value="ECO:0007669"/>
    <property type="project" value="TreeGrafter"/>
</dbReference>
<dbReference type="EC" id="5.6.2.4" evidence="9"/>
<dbReference type="InterPro" id="IPR014016">
    <property type="entry name" value="UvrD-like_ATP-bd"/>
</dbReference>
<dbReference type="AlphaFoldDB" id="A0A388TI87"/>
<evidence type="ECO:0000256" key="5">
    <source>
        <dbReference type="ARBA" id="ARBA00022840"/>
    </source>
</evidence>
<dbReference type="Pfam" id="PF21196">
    <property type="entry name" value="PcrA_UvrD_tudor"/>
    <property type="match status" value="1"/>
</dbReference>
<proteinExistence type="inferred from homology"/>
<keyword evidence="4 11" id="KW-0347">Helicase</keyword>
<dbReference type="InterPro" id="IPR000212">
    <property type="entry name" value="DNA_helicase_UvrD/REP"/>
</dbReference>
<feature type="binding site" evidence="11">
    <location>
        <begin position="24"/>
        <end position="31"/>
    </location>
    <ligand>
        <name>ATP</name>
        <dbReference type="ChEBI" id="CHEBI:30616"/>
    </ligand>
</feature>
<accession>A0A388TI87</accession>
<dbReference type="Gene3D" id="3.40.50.300">
    <property type="entry name" value="P-loop containing nucleotide triphosphate hydrolases"/>
    <property type="match status" value="2"/>
</dbReference>
<dbReference type="Gene3D" id="1.10.486.10">
    <property type="entry name" value="PCRA, domain 4"/>
    <property type="match status" value="1"/>
</dbReference>
<dbReference type="GO" id="GO:0003677">
    <property type="term" value="F:DNA binding"/>
    <property type="evidence" value="ECO:0007669"/>
    <property type="project" value="UniProtKB-KW"/>
</dbReference>
<evidence type="ECO:0000313" key="15">
    <source>
        <dbReference type="Proteomes" id="UP000275925"/>
    </source>
</evidence>
<comment type="caution">
    <text evidence="14">The sequence shown here is derived from an EMBL/GenBank/DDBJ whole genome shotgun (WGS) entry which is preliminary data.</text>
</comment>
<gene>
    <name evidence="14" type="primary">pcrA</name>
    <name evidence="14" type="ORF">NO2_0656</name>
</gene>
<evidence type="ECO:0000256" key="1">
    <source>
        <dbReference type="ARBA" id="ARBA00009922"/>
    </source>
</evidence>
<evidence type="ECO:0000256" key="7">
    <source>
        <dbReference type="ARBA" id="ARBA00023235"/>
    </source>
</evidence>